<dbReference type="RefSeq" id="WP_059110789.1">
    <property type="nucleotide sequence ID" value="NZ_CP017454.1"/>
</dbReference>
<evidence type="ECO:0000313" key="2">
    <source>
        <dbReference type="EMBL" id="WOA53526.1"/>
    </source>
</evidence>
<evidence type="ECO:0000313" key="4">
    <source>
        <dbReference type="Proteomes" id="UP001304423"/>
    </source>
</evidence>
<proteinExistence type="predicted"/>
<dbReference type="AlphaFoldDB" id="A0AAX4F1N7"/>
<dbReference type="Proteomes" id="UP001187868">
    <property type="component" value="Unassembled WGS sequence"/>
</dbReference>
<organism evidence="2 4">
    <name type="scientific">Dickeya solani</name>
    <dbReference type="NCBI Taxonomy" id="1089444"/>
    <lineage>
        <taxon>Bacteria</taxon>
        <taxon>Pseudomonadati</taxon>
        <taxon>Pseudomonadota</taxon>
        <taxon>Gammaproteobacteria</taxon>
        <taxon>Enterobacterales</taxon>
        <taxon>Pectobacteriaceae</taxon>
        <taxon>Dickeya</taxon>
    </lineage>
</organism>
<dbReference type="GeneID" id="43518441"/>
<keyword evidence="3" id="KW-1185">Reference proteome</keyword>
<sequence>MIAIDLINGAGQASPALSRRYPDPASVSCDDKKNTVVPVPVVKLCLLEPIIEEHAIWRQKGVTIAYPFLYLSVYYLLNSLNGMQYAFL</sequence>
<evidence type="ECO:0000313" key="1">
    <source>
        <dbReference type="EMBL" id="MDV7042470.1"/>
    </source>
</evidence>
<evidence type="ECO:0000313" key="3">
    <source>
        <dbReference type="Proteomes" id="UP001187868"/>
    </source>
</evidence>
<protein>
    <submittedName>
        <fullName evidence="2">Uncharacterized protein</fullName>
    </submittedName>
</protein>
<gene>
    <name evidence="1" type="ORF">RUJ08_10040</name>
    <name evidence="2" type="ORF">RXA29_04575</name>
</gene>
<accession>A0AAX4F1N7</accession>
<reference evidence="2" key="2">
    <citation type="submission" date="2023-10" db="EMBL/GenBank/DDBJ databases">
        <title>Clonality and diversity in the soft rot Dickeya solani phytopathogen.</title>
        <authorList>
            <person name="Pedron J."/>
            <person name="Van Gijsegem F."/>
            <person name="Portier P."/>
            <person name="Taghouti G."/>
        </authorList>
    </citation>
    <scope>NUCLEOTIDE SEQUENCE</scope>
    <source>
        <strain evidence="2">CFBP5647</strain>
    </source>
</reference>
<dbReference type="EMBL" id="CP136339">
    <property type="protein sequence ID" value="WOA53526.1"/>
    <property type="molecule type" value="Genomic_DNA"/>
</dbReference>
<dbReference type="Proteomes" id="UP001304423">
    <property type="component" value="Chromosome"/>
</dbReference>
<name>A0AAX4F1N7_9GAMM</name>
<reference evidence="1 3" key="1">
    <citation type="submission" date="2023-10" db="EMBL/GenBank/DDBJ databases">
        <title>Clonality and diversity in the soft rot Dickeya solani phytopathogen.</title>
        <authorList>
            <person name="Pedron J."/>
            <person name="Van Gijisegem F."/>
            <person name="Portier P."/>
            <person name="Taghouti G."/>
        </authorList>
    </citation>
    <scope>NUCLEOTIDE SEQUENCE [LARGE SCALE GENOMIC DNA]</scope>
    <source>
        <strain evidence="1 3">FVG2-MFV017-A9</strain>
    </source>
</reference>
<dbReference type="EMBL" id="JAWLLM010000010">
    <property type="protein sequence ID" value="MDV7042470.1"/>
    <property type="molecule type" value="Genomic_DNA"/>
</dbReference>